<dbReference type="GO" id="GO:0008716">
    <property type="term" value="F:D-alanine-D-alanine ligase activity"/>
    <property type="evidence" value="ECO:0007669"/>
    <property type="project" value="InterPro"/>
</dbReference>
<name>A0A6A6CI48_ZASCE</name>
<reference evidence="5" key="1">
    <citation type="journal article" date="2020" name="Stud. Mycol.">
        <title>101 Dothideomycetes genomes: a test case for predicting lifestyles and emergence of pathogens.</title>
        <authorList>
            <person name="Haridas S."/>
            <person name="Albert R."/>
            <person name="Binder M."/>
            <person name="Bloem J."/>
            <person name="Labutti K."/>
            <person name="Salamov A."/>
            <person name="Andreopoulos B."/>
            <person name="Baker S."/>
            <person name="Barry K."/>
            <person name="Bills G."/>
            <person name="Bluhm B."/>
            <person name="Cannon C."/>
            <person name="Castanera R."/>
            <person name="Culley D."/>
            <person name="Daum C."/>
            <person name="Ezra D."/>
            <person name="Gonzalez J."/>
            <person name="Henrissat B."/>
            <person name="Kuo A."/>
            <person name="Liang C."/>
            <person name="Lipzen A."/>
            <person name="Lutzoni F."/>
            <person name="Magnuson J."/>
            <person name="Mondo S."/>
            <person name="Nolan M."/>
            <person name="Ohm R."/>
            <person name="Pangilinan J."/>
            <person name="Park H.-J."/>
            <person name="Ramirez L."/>
            <person name="Alfaro M."/>
            <person name="Sun H."/>
            <person name="Tritt A."/>
            <person name="Yoshinaga Y."/>
            <person name="Zwiers L.-H."/>
            <person name="Turgeon B."/>
            <person name="Goodwin S."/>
            <person name="Spatafora J."/>
            <person name="Crous P."/>
            <person name="Grigoriev I."/>
        </authorList>
    </citation>
    <scope>NUCLEOTIDE SEQUENCE</scope>
    <source>
        <strain evidence="5">ATCC 36951</strain>
    </source>
</reference>
<dbReference type="Proteomes" id="UP000799537">
    <property type="component" value="Unassembled WGS sequence"/>
</dbReference>
<keyword evidence="2" id="KW-0436">Ligase</keyword>
<feature type="domain" description="ATP-grasp" evidence="4">
    <location>
        <begin position="138"/>
        <end position="355"/>
    </location>
</feature>
<dbReference type="PANTHER" id="PTHR23132:SF23">
    <property type="entry name" value="D-ALANINE--D-ALANINE LIGASE B"/>
    <property type="match status" value="1"/>
</dbReference>
<evidence type="ECO:0000259" key="4">
    <source>
        <dbReference type="PROSITE" id="PS50975"/>
    </source>
</evidence>
<dbReference type="OrthoDB" id="3634740at2759"/>
<dbReference type="Gene3D" id="3.30.470.20">
    <property type="entry name" value="ATP-grasp fold, B domain"/>
    <property type="match status" value="1"/>
</dbReference>
<evidence type="ECO:0000313" key="6">
    <source>
        <dbReference type="Proteomes" id="UP000799537"/>
    </source>
</evidence>
<protein>
    <recommendedName>
        <fullName evidence="4">ATP-grasp domain-containing protein</fullName>
    </recommendedName>
</protein>
<sequence>MATALTRSPPTPRVAVLHQAIEPPIINGVRKPMKPGGYQDSGADIAYVLRESCKIPIATPQANLDPRKDEGWCFPDTEEGIVAAVKSGANCLWANTILFSNHPLQVSSQLDGYASHVKVVGQPPRLVEAYDDKNFVNAFLRKQSYFTMPKSFVAPNSSNIESLLKNHDLTLPVVAKPLRGRGSQGVKVCRTIQDLSSHIDSLGPSNAMLEEYLSGVEGTVTVMPPSDSKPDYWAMPVVVRFNHEDGIAPYNGVVAVTANSRVVPQEEANNDPAFDRVQRECEAVARMLKVKAPIRIDVRKCSEQAGATFLLFDVNMKPNMTAPGRPGREDQASLTALAAAGLGWTPADLLQNILETASTLKDLRNIELPIRE</sequence>
<dbReference type="GeneID" id="54570493"/>
<dbReference type="GO" id="GO:0046872">
    <property type="term" value="F:metal ion binding"/>
    <property type="evidence" value="ECO:0007669"/>
    <property type="project" value="InterPro"/>
</dbReference>
<comment type="similarity">
    <text evidence="1">Belongs to the D-alanine--D-alanine ligase family.</text>
</comment>
<evidence type="ECO:0000313" key="5">
    <source>
        <dbReference type="EMBL" id="KAF2165632.1"/>
    </source>
</evidence>
<evidence type="ECO:0000256" key="1">
    <source>
        <dbReference type="ARBA" id="ARBA00010871"/>
    </source>
</evidence>
<dbReference type="AlphaFoldDB" id="A0A6A6CI48"/>
<dbReference type="GO" id="GO:0005524">
    <property type="term" value="F:ATP binding"/>
    <property type="evidence" value="ECO:0007669"/>
    <property type="project" value="UniProtKB-UniRule"/>
</dbReference>
<organism evidence="5 6">
    <name type="scientific">Zasmidium cellare ATCC 36951</name>
    <dbReference type="NCBI Taxonomy" id="1080233"/>
    <lineage>
        <taxon>Eukaryota</taxon>
        <taxon>Fungi</taxon>
        <taxon>Dikarya</taxon>
        <taxon>Ascomycota</taxon>
        <taxon>Pezizomycotina</taxon>
        <taxon>Dothideomycetes</taxon>
        <taxon>Dothideomycetidae</taxon>
        <taxon>Mycosphaerellales</taxon>
        <taxon>Mycosphaerellaceae</taxon>
        <taxon>Zasmidium</taxon>
    </lineage>
</organism>
<dbReference type="InterPro" id="IPR013815">
    <property type="entry name" value="ATP_grasp_subdomain_1"/>
</dbReference>
<dbReference type="SUPFAM" id="SSF56059">
    <property type="entry name" value="Glutathione synthetase ATP-binding domain-like"/>
    <property type="match status" value="1"/>
</dbReference>
<dbReference type="PANTHER" id="PTHR23132">
    <property type="entry name" value="D-ALANINE--D-ALANINE LIGASE"/>
    <property type="match status" value="1"/>
</dbReference>
<dbReference type="EMBL" id="ML993599">
    <property type="protein sequence ID" value="KAF2165632.1"/>
    <property type="molecule type" value="Genomic_DNA"/>
</dbReference>
<evidence type="ECO:0000256" key="3">
    <source>
        <dbReference type="PROSITE-ProRule" id="PRU00409"/>
    </source>
</evidence>
<dbReference type="PROSITE" id="PS50975">
    <property type="entry name" value="ATP_GRASP"/>
    <property type="match status" value="1"/>
</dbReference>
<dbReference type="Gene3D" id="3.30.1490.20">
    <property type="entry name" value="ATP-grasp fold, A domain"/>
    <property type="match status" value="1"/>
</dbReference>
<dbReference type="InterPro" id="IPR011761">
    <property type="entry name" value="ATP-grasp"/>
</dbReference>
<dbReference type="Pfam" id="PF07478">
    <property type="entry name" value="Dala_Dala_lig_C"/>
    <property type="match status" value="1"/>
</dbReference>
<accession>A0A6A6CI48</accession>
<keyword evidence="6" id="KW-1185">Reference proteome</keyword>
<dbReference type="InterPro" id="IPR011095">
    <property type="entry name" value="Dala_Dala_lig_C"/>
</dbReference>
<dbReference type="RefSeq" id="XP_033666521.1">
    <property type="nucleotide sequence ID" value="XM_033817221.1"/>
</dbReference>
<keyword evidence="3" id="KW-0067">ATP-binding</keyword>
<proteinExistence type="inferred from homology"/>
<gene>
    <name evidence="5" type="ORF">M409DRAFT_67028</name>
</gene>
<keyword evidence="3" id="KW-0547">Nucleotide-binding</keyword>
<evidence type="ECO:0000256" key="2">
    <source>
        <dbReference type="ARBA" id="ARBA00022598"/>
    </source>
</evidence>